<feature type="compositionally biased region" description="Basic residues" evidence="3">
    <location>
        <begin position="3072"/>
        <end position="3082"/>
    </location>
</feature>
<feature type="domain" description="EF-hand" evidence="4">
    <location>
        <begin position="106"/>
        <end position="141"/>
    </location>
</feature>
<dbReference type="InterPro" id="IPR018247">
    <property type="entry name" value="EF_Hand_1_Ca_BS"/>
</dbReference>
<keyword evidence="1" id="KW-0106">Calcium</keyword>
<dbReference type="InParanoid" id="A0A2K3D1K1"/>
<feature type="domain" description="EF-hand" evidence="4">
    <location>
        <begin position="1627"/>
        <end position="1662"/>
    </location>
</feature>
<feature type="domain" description="EF-hand" evidence="4">
    <location>
        <begin position="142"/>
        <end position="177"/>
    </location>
</feature>
<dbReference type="PaxDb" id="3055-EDO98957"/>
<feature type="domain" description="EF-hand" evidence="4">
    <location>
        <begin position="1096"/>
        <end position="1131"/>
    </location>
</feature>
<feature type="compositionally biased region" description="Basic residues" evidence="3">
    <location>
        <begin position="3696"/>
        <end position="3708"/>
    </location>
</feature>
<feature type="region of interest" description="Disordered" evidence="3">
    <location>
        <begin position="2992"/>
        <end position="3090"/>
    </location>
</feature>
<feature type="domain" description="EF-hand" evidence="4">
    <location>
        <begin position="764"/>
        <end position="799"/>
    </location>
</feature>
<feature type="domain" description="EF-hand" evidence="4">
    <location>
        <begin position="2405"/>
        <end position="2440"/>
    </location>
</feature>
<reference evidence="5 6" key="1">
    <citation type="journal article" date="2007" name="Science">
        <title>The Chlamydomonas genome reveals the evolution of key animal and plant functions.</title>
        <authorList>
            <person name="Merchant S.S."/>
            <person name="Prochnik S.E."/>
            <person name="Vallon O."/>
            <person name="Harris E.H."/>
            <person name="Karpowicz S.J."/>
            <person name="Witman G.B."/>
            <person name="Terry A."/>
            <person name="Salamov A."/>
            <person name="Fritz-Laylin L.K."/>
            <person name="Marechal-Drouard L."/>
            <person name="Marshall W.F."/>
            <person name="Qu L.H."/>
            <person name="Nelson D.R."/>
            <person name="Sanderfoot A.A."/>
            <person name="Spalding M.H."/>
            <person name="Kapitonov V.V."/>
            <person name="Ren Q."/>
            <person name="Ferris P."/>
            <person name="Lindquist E."/>
            <person name="Shapiro H."/>
            <person name="Lucas S.M."/>
            <person name="Grimwood J."/>
            <person name="Schmutz J."/>
            <person name="Cardol P."/>
            <person name="Cerutti H."/>
            <person name="Chanfreau G."/>
            <person name="Chen C.L."/>
            <person name="Cognat V."/>
            <person name="Croft M.T."/>
            <person name="Dent R."/>
            <person name="Dutcher S."/>
            <person name="Fernandez E."/>
            <person name="Fukuzawa H."/>
            <person name="Gonzalez-Ballester D."/>
            <person name="Gonzalez-Halphen D."/>
            <person name="Hallmann A."/>
            <person name="Hanikenne M."/>
            <person name="Hippler M."/>
            <person name="Inwood W."/>
            <person name="Jabbari K."/>
            <person name="Kalanon M."/>
            <person name="Kuras R."/>
            <person name="Lefebvre P.A."/>
            <person name="Lemaire S.D."/>
            <person name="Lobanov A.V."/>
            <person name="Lohr M."/>
            <person name="Manuell A."/>
            <person name="Meier I."/>
            <person name="Mets L."/>
            <person name="Mittag M."/>
            <person name="Mittelmeier T."/>
            <person name="Moroney J.V."/>
            <person name="Moseley J."/>
            <person name="Napoli C."/>
            <person name="Nedelcu A.M."/>
            <person name="Niyogi K."/>
            <person name="Novoselov S.V."/>
            <person name="Paulsen I.T."/>
            <person name="Pazour G."/>
            <person name="Purton S."/>
            <person name="Ral J.P."/>
            <person name="Riano-Pachon D.M."/>
            <person name="Riekhof W."/>
            <person name="Rymarquis L."/>
            <person name="Schroda M."/>
            <person name="Stern D."/>
            <person name="Umen J."/>
            <person name="Willows R."/>
            <person name="Wilson N."/>
            <person name="Zimmer S.L."/>
            <person name="Allmer J."/>
            <person name="Balk J."/>
            <person name="Bisova K."/>
            <person name="Chen C.J."/>
            <person name="Elias M."/>
            <person name="Gendler K."/>
            <person name="Hauser C."/>
            <person name="Lamb M.R."/>
            <person name="Ledford H."/>
            <person name="Long J.C."/>
            <person name="Minagawa J."/>
            <person name="Page M.D."/>
            <person name="Pan J."/>
            <person name="Pootakham W."/>
            <person name="Roje S."/>
            <person name="Rose A."/>
            <person name="Stahlberg E."/>
            <person name="Terauchi A.M."/>
            <person name="Yang P."/>
            <person name="Ball S."/>
            <person name="Bowler C."/>
            <person name="Dieckmann C.L."/>
            <person name="Gladyshev V.N."/>
            <person name="Green P."/>
            <person name="Jorgensen R."/>
            <person name="Mayfield S."/>
            <person name="Mueller-Roeber B."/>
            <person name="Rajamani S."/>
            <person name="Sayre R.T."/>
            <person name="Brokstein P."/>
            <person name="Dubchak I."/>
            <person name="Goodstein D."/>
            <person name="Hornick L."/>
            <person name="Huang Y.W."/>
            <person name="Jhaveri J."/>
            <person name="Luo Y."/>
            <person name="Martinez D."/>
            <person name="Ngau W.C."/>
            <person name="Otillar B."/>
            <person name="Poliakov A."/>
            <person name="Porter A."/>
            <person name="Szajkowski L."/>
            <person name="Werner G."/>
            <person name="Zhou K."/>
            <person name="Grigoriev I.V."/>
            <person name="Rokhsar D.S."/>
            <person name="Grossman A.R."/>
        </authorList>
    </citation>
    <scope>NUCLEOTIDE SEQUENCE [LARGE SCALE GENOMIC DNA]</scope>
    <source>
        <strain evidence="6">CC-503</strain>
    </source>
</reference>
<feature type="coiled-coil region" evidence="2">
    <location>
        <begin position="4410"/>
        <end position="4444"/>
    </location>
</feature>
<dbReference type="RefSeq" id="XP_042917884.1">
    <property type="nucleotide sequence ID" value="XM_043069909.1"/>
</dbReference>
<dbReference type="EMBL" id="CM008974">
    <property type="protein sequence ID" value="PNW74414.1"/>
    <property type="molecule type" value="Genomic_DNA"/>
</dbReference>
<proteinExistence type="predicted"/>
<evidence type="ECO:0000256" key="2">
    <source>
        <dbReference type="SAM" id="Coils"/>
    </source>
</evidence>
<organism evidence="5 6">
    <name type="scientific">Chlamydomonas reinhardtii</name>
    <name type="common">Chlamydomonas smithii</name>
    <dbReference type="NCBI Taxonomy" id="3055"/>
    <lineage>
        <taxon>Eukaryota</taxon>
        <taxon>Viridiplantae</taxon>
        <taxon>Chlorophyta</taxon>
        <taxon>core chlorophytes</taxon>
        <taxon>Chlorophyceae</taxon>
        <taxon>CS clade</taxon>
        <taxon>Chlamydomonadales</taxon>
        <taxon>Chlamydomonadaceae</taxon>
        <taxon>Chlamydomonas</taxon>
    </lineage>
</organism>
<feature type="domain" description="EF-hand" evidence="4">
    <location>
        <begin position="1667"/>
        <end position="1702"/>
    </location>
</feature>
<dbReference type="PROSITE" id="PS00018">
    <property type="entry name" value="EF_HAND_1"/>
    <property type="match status" value="26"/>
</dbReference>
<dbReference type="InterPro" id="IPR002048">
    <property type="entry name" value="EF_hand_dom"/>
</dbReference>
<feature type="domain" description="EF-hand" evidence="4">
    <location>
        <begin position="3273"/>
        <end position="3308"/>
    </location>
</feature>
<feature type="domain" description="EF-hand" evidence="4">
    <location>
        <begin position="2223"/>
        <end position="2258"/>
    </location>
</feature>
<feature type="domain" description="EF-hand" evidence="4">
    <location>
        <begin position="803"/>
        <end position="838"/>
    </location>
</feature>
<feature type="domain" description="EF-hand" evidence="4">
    <location>
        <begin position="210"/>
        <end position="245"/>
    </location>
</feature>
<keyword evidence="6" id="KW-1185">Reference proteome</keyword>
<dbReference type="STRING" id="3055.A0A2K3D1K1"/>
<feature type="domain" description="EF-hand" evidence="4">
    <location>
        <begin position="2442"/>
        <end position="2477"/>
    </location>
</feature>
<feature type="region of interest" description="Disordered" evidence="3">
    <location>
        <begin position="2326"/>
        <end position="2365"/>
    </location>
</feature>
<feature type="domain" description="EF-hand" evidence="4">
    <location>
        <begin position="3387"/>
        <end position="3422"/>
    </location>
</feature>
<dbReference type="PROSITE" id="PS50222">
    <property type="entry name" value="EF_HAND_2"/>
    <property type="match status" value="31"/>
</dbReference>
<dbReference type="InterPro" id="IPR011992">
    <property type="entry name" value="EF-hand-dom_pair"/>
</dbReference>
<feature type="compositionally biased region" description="Gly residues" evidence="3">
    <location>
        <begin position="3717"/>
        <end position="3735"/>
    </location>
</feature>
<dbReference type="CDD" id="cd00051">
    <property type="entry name" value="EFh"/>
    <property type="match status" value="10"/>
</dbReference>
<feature type="compositionally biased region" description="Basic and acidic residues" evidence="3">
    <location>
        <begin position="2610"/>
        <end position="2680"/>
    </location>
</feature>
<feature type="compositionally biased region" description="Basic and acidic residues" evidence="3">
    <location>
        <begin position="3061"/>
        <end position="3071"/>
    </location>
</feature>
<feature type="region of interest" description="Disordered" evidence="3">
    <location>
        <begin position="2890"/>
        <end position="2909"/>
    </location>
</feature>
<feature type="compositionally biased region" description="Basic and acidic residues" evidence="3">
    <location>
        <begin position="2697"/>
        <end position="2706"/>
    </location>
</feature>
<feature type="domain" description="EF-hand" evidence="4">
    <location>
        <begin position="716"/>
        <end position="740"/>
    </location>
</feature>
<feature type="compositionally biased region" description="Pro residues" evidence="3">
    <location>
        <begin position="4102"/>
        <end position="4114"/>
    </location>
</feature>
<feature type="domain" description="EF-hand" evidence="4">
    <location>
        <begin position="950"/>
        <end position="985"/>
    </location>
</feature>
<protein>
    <recommendedName>
        <fullName evidence="4">EF-hand domain-containing protein</fullName>
    </recommendedName>
</protein>
<feature type="region of interest" description="Disordered" evidence="3">
    <location>
        <begin position="4030"/>
        <end position="4143"/>
    </location>
</feature>
<feature type="compositionally biased region" description="Pro residues" evidence="3">
    <location>
        <begin position="4123"/>
        <end position="4142"/>
    </location>
</feature>
<feature type="domain" description="EF-hand" evidence="4">
    <location>
        <begin position="388"/>
        <end position="423"/>
    </location>
</feature>
<feature type="domain" description="EF-hand" evidence="4">
    <location>
        <begin position="249"/>
        <end position="284"/>
    </location>
</feature>
<feature type="domain" description="EF-hand" evidence="4">
    <location>
        <begin position="1564"/>
        <end position="1599"/>
    </location>
</feature>
<feature type="compositionally biased region" description="Low complexity" evidence="3">
    <location>
        <begin position="4030"/>
        <end position="4070"/>
    </location>
</feature>
<feature type="domain" description="EF-hand" evidence="4">
    <location>
        <begin position="668"/>
        <end position="703"/>
    </location>
</feature>
<dbReference type="ExpressionAtlas" id="A0A2K3D1K1">
    <property type="expression patterns" value="differential"/>
</dbReference>
<dbReference type="GO" id="GO:0005509">
    <property type="term" value="F:calcium ion binding"/>
    <property type="evidence" value="ECO:0007669"/>
    <property type="project" value="InterPro"/>
</dbReference>
<dbReference type="Proteomes" id="UP000006906">
    <property type="component" value="Chromosome 13"/>
</dbReference>
<dbReference type="InterPro" id="IPR052591">
    <property type="entry name" value="CML21-like"/>
</dbReference>
<feature type="domain" description="EF-hand" evidence="4">
    <location>
        <begin position="1811"/>
        <end position="1846"/>
    </location>
</feature>
<feature type="domain" description="EF-hand" evidence="4">
    <location>
        <begin position="2541"/>
        <end position="2576"/>
    </location>
</feature>
<evidence type="ECO:0000313" key="6">
    <source>
        <dbReference type="Proteomes" id="UP000006906"/>
    </source>
</evidence>
<feature type="domain" description="EF-hand" evidence="4">
    <location>
        <begin position="2184"/>
        <end position="2219"/>
    </location>
</feature>
<feature type="compositionally biased region" description="Low complexity" evidence="3">
    <location>
        <begin position="2999"/>
        <end position="3009"/>
    </location>
</feature>
<sequence length="4632" mass="500527">MAQYVNSRLAPGVREDPRLVRESLDVRASAAVGRPTTASAGNWVLEPITFEGRPYLVDRRTAAVYADTNEDQYPELVGKWVDGRVVLRGRNVVVDLFSSLDRYLREQKVKFSDLFNSFDTDRSGTLEIRELAQLVKQLVPGVTVAEVKYIMAMLDSSGDGSVTQQEFLSAAKASLDAARQLAAERGMGNAATAASQVQTALRAVTDFLRQNRVSARAAFESFDTNRNGRLEPRELARFFAKTIPGLTEPQLRYLLAHMYEMDVNGDGTVSFEELLHALRAADVTRAGAGSPAAAQFAAPGAAGKPPMSRQMTIAAMPGGEQWVLQDVRDPNTGAYLKLDPATGLVYQEPVPGEWPQVVGVQDSTGVLRLTQRRDDGGLFAALDAYLRTSKVKFRDMFDHFDADRSGQLDMAELRQLVATILPGFTEGQLNYFQALLDINGDGGISFDEMMGVAKECLAAERAASASGGQRDPSVKQALDRFQAYLLQYSTIAIQHFEAADRGRRGALKFPEFAGFLQKLMPDLRENQRRAILSYLYAQDIDQSGMISWQVLARFMRVPQIAQLASASTAAGGAGSGRSTPVQMASPGLRRAATQAHRVTFEGDTWQLEEVSWRGQPYLIDRHTNRVYQEAQAGGWPRLVGVYRNGEVVIQDRAMAQALFETLDTYLKQNRMKCQEVFAHFDKGAKGYLEPAELGQLVQHFLPNQVSAGDVKYFQVMVDRNHDGQITYAEFLEAARSSRAEEQAARERSIDARTALQLVSEYIRTSGTEVRAAFGRFDSNRNGLLEPRELAQMLRTTIPGITDQQLRYVLAHLHGFDLDGDGCLSYREFCIAMRAVDVRKGTSSGREEHLHGDFMRSKSVVMGPGTQQAALARTATARSYETEADMEWPLQEFAYNGHTLLLDTRTQRVYFSPDGRSWPQLLGRLDNGRVVRMADLRPNELWTRLDTYLRTNKVKLQELFAAYDTDRSGNLRPKELGRLIRDLLPDVGRAELHYFLAMMDANGDGAVSYEEFLTAARDSLKATQQLSGVTGGAGAQSGLSFPPDVISVLEELSARLAEQPALAKRIFTQADTNGDGTLDFGEVGKFLRSLIPDLGARQLQYVMSYMAQLDINGDGVLSFSEVMTGLHAWEPRGPNGVSFDRAFNAPPVPRNVLEAVSGANKQLHRSVSNVLLQARSVAGGNASAYTTKWELQEWRFRGTTYLLDPLTNMVYADVAASEWPQLVGRKVGEALQPLDGSATITFFRNLDSYLKAEQVKIGQLFAEHDRGRKGYLDRAELAQLVRRVMPEATDAQIRFLACVLDENNDKVVTQQELLGAARKVVELLQRQSRGAAGGAAGGIGGASPEAAAVLDRFTRYLRENLDRARQLFERLDSQRQGFLDYDGVADFFRALSPRISADDLRYLLAQVHVYDVDGVGQVTFAELLRAMRAADLHSARGTHANSWGARGQRGAAASYDMPSTWRLEPYRWGDREVLLDAATQVVYSRPTATGEWPVPLGRLTTTANGRQAVVAVQSDAYMFFKRLDTYLKDQKVRLRQLFDAADADRSGALDGQEISRLIRHVMPDASVPQINYFLAMIDVDGSNRVTYEQLLEVCRQGVKAENDMAGDMSGLTTEAAATLKRLSDALARDRNGAVQLFRQADRDGSGRLEPREVAALLRRINPNLRPEDLRMAVVVMFRSMDHNGDGTLSFQEFMCALRAVELQTPDRTLQAGTWGTAGRGYAGAGAVAVAGRPAAREAILTSLDLEEVGIQGQRYLYSRYNNTVYEAIAPGAQVAWPKALGVYDQGTGGVFQRGAVASSAQLFTALDNYLRTAKVKFHDLFLHYDADRSGRLEPRELGRLVGDLLGPQQATDSDVAYFVCMLDLDGSRSVTEQEFLTVAKEFISLEKRAAEWGSPVGEEVRRCLDSASKYLNADKEGAYNIFVTHDTDQDGRLTLMQIGKLMTDLLRGQRAATRQLHYLLTHAHSCDIMKQGRFTFNEVLIAFRAIPCRYPGGSLRPGFAVAARGAAPLSAFSQLEAFQHNGLTLYRDPDTGLVYSMVDDRRSAPHLELANFRTSPGRTGTVLGGGRGGNPAERLFVALDAALKEQRVRLRDVFDRYDTNRSGRLEMREVGRLIRDLVPDASDADIRYILGMLDYDGDHAITFDELVAGVKEIWTAGRALVGRGGQNEVGVIEKLLERIAGYLRSQRESAQDTFLRFDTNGNGKLEPRELARFMRACLPELASIEVRELITYLHSLDANGDGALSFTELNHALYALDLGLPDGRRVRGRFVPKTAGSKASLGRGAVRPFNDVRDWRLEPWHCAVEGRDLWLDPVSSLVYLPTGGAAGAGAGSGGRDYRDRDRDRDHRDRDFKDRDAGRGRPAAGDAGEVGGWPVLLGARLPDGGVHRLESTISARFFAALDRKLKVERLRLEDVLGEYDRDGNSGLDERELGRLARNLMGEELSSLGVKYLMAALDLDGDRLVSRQEVVTVFQQLGAAGTRIAGLAEPGVVDLLNRLSTAVARNVRAAWERFCRADSSSSGALEPRELKWFLEGLLPGCTPEDLRTALTYLHLLDVNQNGRLEWRELLVALRVIPVRTPAGVLRPPQPPFRVRRGGYNDPQYAQQQSQYNDYDRPRDGYDRGEYRSDDDRGRYDRDRGGYDRDRDRQRYSSEGEVDGRRGRGDRDRERDPAAAISDREFVMELRPAGGRSASAGRRRSSSDHRDRDAGGSGGQLRDPDTALLYSAPDVGYGKGAWPQLVAYDDARDGKRPVPPLPTWPLLLDLEDVARADPDHLVDLAGRAAGGSSSRSRSGGSGDTLDSRAAASVLLKAAGESGSRQRPEAWVEPLLRGMMEVMHDRGVRVRKLPKDAEALAAAYRLLTDAREGTALLRDVAASLSREYRQVVKAMRKRAIPDDRSSRSSGTGGVGGGDGALLRLPDVRDILQDCLPEVLGSPDAAMAALLYLLYHTPHCLARGGRELSVGWKDVFKAFRAIKCRHPDGTSRVGMWDAEELARREDGSRSASASDYSSDPEQRSHNRASGGRRRSSSYGGTGRDRDVAGDYSGSGGGRRHRHHPRQPQPTEYDRYYDSRDSRGHHHHHRHSSPGHWDVRAAGGVPYPPQYGPHGYLVDPHMDPEAVAAAAAAMAGGGLDPATAAALQQAAKLGRKLSYSAAHAAVSPAEDPAVAAVRKRMASDLRMSKAVASPSARRLNLSLRELSRRKVHPERRVVNLEAYTAPDGKHYSLDPATGLVYYLTAGQTDEYPELAGKLRPSGELVLGGGSSAPLQAVFDSLRKLDESMLVQLFKAYDSNNNGTLELKELMALLRDVAGLPYAEAGLVQALLDVDLSNTLTLKEWVEGIRASTDSLDAVATAYMGGYIGGAGGGGGVGVSRAQRAALTVLAAVSAQVAADLEVFWAAYARADKDGNGYLDVAEMARFFKDLFRDMPPYDLRLLVAHCFTADLEKDGMVRPDELLQHLRAIPLKAPNGVTHRPGFRVPAVGAGRSGLMDSISTANRNARFTYARNLSVDVPDNVSVMTEPLAAKLPQGHAFPAYPASPLGAASLMSLAAGMPGTPAGAASLAAMSAAAGGLPYVPVPVPMMGGAAGMLGPLGGLPAMMGQPGVGGVAAPIQGFLLPYQQDMYQALYDRLAHRSSAHSVSSRRTTRASDGGMAPPPVEDIHTPLSSDGEPDDTVPHPHYPPDPGALAYDHMPYVEQPPPTHRRSTSGRRSRSTHSGVYAGSQGGHSSSGGYGGAGGYGYSGYDASQAPPPPPPPEASQYDQQYRGSPGRGPVQGGSGFGTLMELQRVVGQSPAAFRGHVMAYAKKVAGSPGARSSYSSVTRGPAVIYVVPRAALGQLVNRIYPGLREPELRYTTDLLAACLPFNTASYTEEDLGFAIRQGASVERAVAERRLPQDVAALAAQMADDVNGNAAFSRNAFREADRYRRGYLPLREHMRLLSRLASVPPHAQAWLAAGLAHYAKEAMGGAADMTYAELGVALTALSRPLGPPQAPYVDPSGAAYPYTAPSHPYNAPFGPDPAGYGSAGGAWGAPGAQARGLSPYDQQPYGQAPYGQAQGPYQQAPYGQQPYGYQADPRFPDARSMPPSPGGGPAYGQGYGQAPAGYPQQQPPPTGYGPPVPGYGNQAPGYGPPSPGYGPPSPGYGPPSPGYGAAPAPGPYNSPPPAVPGYQQAPGFYNSPPSPFSPPAGPGGYGATGTYSEPGSPNGPGYGHAYPQVPPAEPGALGGSGTAGSAYYMWTHSNRQAVLQKHMSEVMKGRVLELDVQKGALEKETGLQHKILDLQTKLLQNETAQKDVLALIQSYTTAGTPPVSVQDMVGRITTTLKEAIQLAKAGAATGGVAPPPGPPPADFDALLDALTNARWVSGQPVSLDTLRAALNLRRDAFALRRAHNAAMMELEGKKMGTQLVGLEAQQAMAIQLQLLQAQLQRQAQELQQRLMMEAQIIARANAEQQGGAAGAAGLPGLLLPPAHAGSSAAMMVGLDGASRAAAAHAAATQAAAGISASTAALMQATVGSAGSPVAGQLLPLSPGGTPMMGGAALPAYTVASPHMSPASSPHLGGTAASMMMMTGGSALGAVGSPPLALSPRTWQMEPVGAMSMPMSASPMRRAMAVSGGGAATAASTGHPVAGAVFAAPARD</sequence>
<gene>
    <name evidence="5" type="ORF">CHLRE_13g607650v5</name>
</gene>
<feature type="domain" description="EF-hand" evidence="4">
    <location>
        <begin position="2120"/>
        <end position="2155"/>
    </location>
</feature>
<dbReference type="SMART" id="SM00054">
    <property type="entry name" value="EFh"/>
    <property type="match status" value="35"/>
</dbReference>
<feature type="domain" description="EF-hand" evidence="4">
    <location>
        <begin position="1251"/>
        <end position="1286"/>
    </location>
</feature>
<feature type="compositionally biased region" description="Low complexity" evidence="3">
    <location>
        <begin position="4161"/>
        <end position="4172"/>
    </location>
</feature>
<evidence type="ECO:0000256" key="1">
    <source>
        <dbReference type="ARBA" id="ARBA00022837"/>
    </source>
</evidence>
<accession>A0A2K3D1K1</accession>
<feature type="domain" description="EF-hand" evidence="4">
    <location>
        <begin position="1397"/>
        <end position="1432"/>
    </location>
</feature>
<dbReference type="PANTHER" id="PTHR23064">
    <property type="entry name" value="TROPONIN"/>
    <property type="match status" value="1"/>
</dbReference>
<evidence type="ECO:0000259" key="4">
    <source>
        <dbReference type="PROSITE" id="PS50222"/>
    </source>
</evidence>
<dbReference type="Gene3D" id="1.10.238.10">
    <property type="entry name" value="EF-hand"/>
    <property type="match status" value="14"/>
</dbReference>
<feature type="region of interest" description="Disordered" evidence="3">
    <location>
        <begin position="4155"/>
        <end position="4219"/>
    </location>
</feature>
<dbReference type="OrthoDB" id="533661at2759"/>
<feature type="domain" description="EF-hand" evidence="4">
    <location>
        <begin position="1057"/>
        <end position="1092"/>
    </location>
</feature>
<feature type="compositionally biased region" description="Pro residues" evidence="3">
    <location>
        <begin position="4173"/>
        <end position="4182"/>
    </location>
</feature>
<feature type="compositionally biased region" description="Low complexity" evidence="3">
    <location>
        <begin position="2777"/>
        <end position="2790"/>
    </location>
</feature>
<feature type="compositionally biased region" description="Basic and acidic residues" evidence="3">
    <location>
        <begin position="2334"/>
        <end position="2357"/>
    </location>
</feature>
<keyword evidence="2" id="KW-0175">Coiled coil</keyword>
<evidence type="ECO:0000313" key="5">
    <source>
        <dbReference type="EMBL" id="PNW74414.1"/>
    </source>
</evidence>
<dbReference type="Pfam" id="PF13499">
    <property type="entry name" value="EF-hand_7"/>
    <property type="match status" value="10"/>
</dbReference>
<feature type="domain" description="EF-hand" evidence="4">
    <location>
        <begin position="434"/>
        <end position="459"/>
    </location>
</feature>
<feature type="domain" description="EF-hand" evidence="4">
    <location>
        <begin position="2084"/>
        <end position="2119"/>
    </location>
</feature>
<feature type="region of interest" description="Disordered" evidence="3">
    <location>
        <begin position="3630"/>
        <end position="3774"/>
    </location>
</feature>
<feature type="region of interest" description="Disordered" evidence="3">
    <location>
        <begin position="2777"/>
        <end position="2797"/>
    </location>
</feature>
<dbReference type="KEGG" id="cre:CHLRE_13g607650v5"/>
<feature type="domain" description="EF-hand" evidence="4">
    <location>
        <begin position="1528"/>
        <end position="1563"/>
    </location>
</feature>
<feature type="compositionally biased region" description="Gly residues" evidence="3">
    <location>
        <begin position="3763"/>
        <end position="3774"/>
    </location>
</feature>
<dbReference type="SUPFAM" id="SSF47473">
    <property type="entry name" value="EF-hand"/>
    <property type="match status" value="10"/>
</dbReference>
<feature type="domain" description="EF-hand" evidence="4">
    <location>
        <begin position="986"/>
        <end position="1021"/>
    </location>
</feature>
<feature type="domain" description="EF-hand" evidence="4">
    <location>
        <begin position="1912"/>
        <end position="1947"/>
    </location>
</feature>
<dbReference type="Gramene" id="PNW74414">
    <property type="protein sequence ID" value="PNW74414"/>
    <property type="gene ID" value="CHLRE_13g607650v5"/>
</dbReference>
<evidence type="ECO:0000256" key="3">
    <source>
        <dbReference type="SAM" id="MobiDB-lite"/>
    </source>
</evidence>
<feature type="region of interest" description="Disordered" evidence="3">
    <location>
        <begin position="2579"/>
        <end position="2718"/>
    </location>
</feature>
<dbReference type="GeneID" id="5724654"/>
<dbReference type="Pfam" id="PF13202">
    <property type="entry name" value="EF-hand_5"/>
    <property type="match status" value="2"/>
</dbReference>
<name>A0A2K3D1K1_CHLRE</name>